<dbReference type="EMBL" id="JBHSIZ010000009">
    <property type="protein sequence ID" value="MFC4956774.1"/>
    <property type="molecule type" value="Genomic_DNA"/>
</dbReference>
<evidence type="ECO:0000313" key="3">
    <source>
        <dbReference type="Proteomes" id="UP001595834"/>
    </source>
</evidence>
<keyword evidence="3" id="KW-1185">Reference proteome</keyword>
<dbReference type="PANTHER" id="PTHR34853">
    <property type="match status" value="1"/>
</dbReference>
<reference evidence="3" key="1">
    <citation type="journal article" date="2019" name="Int. J. Syst. Evol. Microbiol.">
        <title>The Global Catalogue of Microorganisms (GCM) 10K type strain sequencing project: providing services to taxonomists for standard genome sequencing and annotation.</title>
        <authorList>
            <consortium name="The Broad Institute Genomics Platform"/>
            <consortium name="The Broad Institute Genome Sequencing Center for Infectious Disease"/>
            <person name="Wu L."/>
            <person name="Ma J."/>
        </authorList>
    </citation>
    <scope>NUCLEOTIDE SEQUENCE [LARGE SCALE GENOMIC DNA]</scope>
    <source>
        <strain evidence="3">CCM 7224</strain>
    </source>
</reference>
<dbReference type="SUPFAM" id="SSF53474">
    <property type="entry name" value="alpha/beta-Hydrolases"/>
    <property type="match status" value="1"/>
</dbReference>
<dbReference type="RefSeq" id="WP_381226378.1">
    <property type="nucleotide sequence ID" value="NZ_JBHSIZ010000009.1"/>
</dbReference>
<comment type="caution">
    <text evidence="2">The sequence shown here is derived from an EMBL/GenBank/DDBJ whole genome shotgun (WGS) entry which is preliminary data.</text>
</comment>
<evidence type="ECO:0000313" key="2">
    <source>
        <dbReference type="EMBL" id="MFC4956774.1"/>
    </source>
</evidence>
<evidence type="ECO:0000256" key="1">
    <source>
        <dbReference type="SAM" id="Phobius"/>
    </source>
</evidence>
<dbReference type="InterPro" id="IPR005152">
    <property type="entry name" value="Lipase_secreted"/>
</dbReference>
<dbReference type="Gene3D" id="3.40.50.1820">
    <property type="entry name" value="alpha/beta hydrolase"/>
    <property type="match status" value="1"/>
</dbReference>
<dbReference type="InterPro" id="IPR029058">
    <property type="entry name" value="AB_hydrolase_fold"/>
</dbReference>
<keyword evidence="1" id="KW-0812">Transmembrane</keyword>
<dbReference type="Proteomes" id="UP001595834">
    <property type="component" value="Unassembled WGS sequence"/>
</dbReference>
<dbReference type="Gene3D" id="1.10.260.160">
    <property type="match status" value="1"/>
</dbReference>
<keyword evidence="1" id="KW-1133">Transmembrane helix</keyword>
<gene>
    <name evidence="2" type="ORF">ACFPFX_10715</name>
</gene>
<sequence>MTHESEQALFQTQLEDLMGICASPLPSPSASSRTARRYRAARRAGVCVLCCGLLLGGPVVAGAAAAPSAHARTGQESHGRGTLVSAEKLYTLDSARAVAAELRGAGFDDGAVRHGVVAYRLVYRTVDPKGRPTTASGLLVLPLHSERRLRAVSFAHGTGAHKNDSPSMGRGGFVSAPVIAHASAGAAGVAPDYLGMGKGPGPHPWMDIDSETTASLDMLRAARAFAPRTGHVLERPVQVTGFSQGASAALALGRALQAGEDRWFRLGALAPVSGAYDFGGTELSALLAGRLDAKSGVLYAAYTLVAFNRLHHLYDRPGEVFRAPYDGTVEALFDGAHTGEQLMSGTPATLGELLTRHGRELLAHPTGPLAAALRTTDAVCTDWAPRTPTRLYLATGDEQAATANTTACHKALLQNGADVPVVDVGPVDHHGSRHLGSNVAATADIVRWFRQLRER</sequence>
<name>A0ABV9UI96_9ACTN</name>
<dbReference type="PIRSF" id="PIRSF029171">
    <property type="entry name" value="Esterase_LipA"/>
    <property type="match status" value="1"/>
</dbReference>
<feature type="transmembrane region" description="Helical" evidence="1">
    <location>
        <begin position="46"/>
        <end position="66"/>
    </location>
</feature>
<accession>A0ABV9UI96</accession>
<organism evidence="2 3">
    <name type="scientific">Streptomyces mauvecolor</name>
    <dbReference type="NCBI Taxonomy" id="58345"/>
    <lineage>
        <taxon>Bacteria</taxon>
        <taxon>Bacillati</taxon>
        <taxon>Actinomycetota</taxon>
        <taxon>Actinomycetes</taxon>
        <taxon>Kitasatosporales</taxon>
        <taxon>Streptomycetaceae</taxon>
        <taxon>Streptomyces</taxon>
    </lineage>
</organism>
<protein>
    <submittedName>
        <fullName evidence="2">Lipase</fullName>
    </submittedName>
</protein>
<keyword evidence="1" id="KW-0472">Membrane</keyword>
<dbReference type="PANTHER" id="PTHR34853:SF1">
    <property type="entry name" value="LIPASE 5"/>
    <property type="match status" value="1"/>
</dbReference>
<proteinExistence type="predicted"/>